<evidence type="ECO:0000313" key="4">
    <source>
        <dbReference type="Proteomes" id="UP000006753"/>
    </source>
</evidence>
<keyword evidence="2" id="KW-0472">Membrane</keyword>
<proteinExistence type="predicted"/>
<dbReference type="KEGG" id="mbe:MBM_09286"/>
<evidence type="ECO:0000313" key="3">
    <source>
        <dbReference type="EMBL" id="EKD12530.1"/>
    </source>
</evidence>
<protein>
    <submittedName>
        <fullName evidence="3">Salivary gland secretion protein 4</fullName>
    </submittedName>
</protein>
<keyword evidence="4" id="KW-1185">Reference proteome</keyword>
<dbReference type="InParanoid" id="K1W6D2"/>
<sequence length="368" mass="40821">MQSAECRVQSAECRVQNAECRVQSAECRVQSAECRVQSAECRVQSAECRVQSAECRVQSAVSRVQSAECRLVSSMYIWLVSSMYIWLVSGLYIAIYVYGYGSAYNWYTQIPKTDPSYRIPMSEQVPLGRHHAALRHVAVFVADGEIKWEGLHRMACTDWLAQIDLYRIACTKRPAQNGLHSAFCILHSLDFTLHPRFGPYGVHSSRISEPHPSVAATYTTRSRRSQATAIATIASIATRRLQAPSPALAPLQLRSAMAGIQNCIRFEPPRAAPAPSVPHFRAGTFGSASAGPAPDSTGEFAAMDRASNLSTTYQGWQRIQEMGRDTYILGTALPRSYEVSSWRERQESHAETYLSHHNNTAIAKLAMA</sequence>
<evidence type="ECO:0000256" key="1">
    <source>
        <dbReference type="SAM" id="Coils"/>
    </source>
</evidence>
<dbReference type="OrthoDB" id="9943385at2759"/>
<gene>
    <name evidence="3" type="ORF">MBM_09286</name>
</gene>
<evidence type="ECO:0000256" key="2">
    <source>
        <dbReference type="SAM" id="Phobius"/>
    </source>
</evidence>
<name>K1W6D2_MARBU</name>
<accession>K1W6D2</accession>
<keyword evidence="2" id="KW-1133">Transmembrane helix</keyword>
<dbReference type="SUPFAM" id="SSF57997">
    <property type="entry name" value="Tropomyosin"/>
    <property type="match status" value="1"/>
</dbReference>
<keyword evidence="1" id="KW-0175">Coiled coil</keyword>
<dbReference type="HOGENOM" id="CLU_752423_0_0_1"/>
<keyword evidence="2" id="KW-0812">Transmembrane</keyword>
<dbReference type="EMBL" id="JH921456">
    <property type="protein sequence ID" value="EKD12530.1"/>
    <property type="molecule type" value="Genomic_DNA"/>
</dbReference>
<feature type="coiled-coil region" evidence="1">
    <location>
        <begin position="1"/>
        <end position="56"/>
    </location>
</feature>
<feature type="transmembrane region" description="Helical" evidence="2">
    <location>
        <begin position="76"/>
        <end position="99"/>
    </location>
</feature>
<dbReference type="Gene3D" id="1.20.5.340">
    <property type="match status" value="1"/>
</dbReference>
<organism evidence="3 4">
    <name type="scientific">Marssonina brunnea f. sp. multigermtubi (strain MB_m1)</name>
    <name type="common">Marssonina leaf spot fungus</name>
    <dbReference type="NCBI Taxonomy" id="1072389"/>
    <lineage>
        <taxon>Eukaryota</taxon>
        <taxon>Fungi</taxon>
        <taxon>Dikarya</taxon>
        <taxon>Ascomycota</taxon>
        <taxon>Pezizomycotina</taxon>
        <taxon>Leotiomycetes</taxon>
        <taxon>Helotiales</taxon>
        <taxon>Drepanopezizaceae</taxon>
        <taxon>Drepanopeziza</taxon>
    </lineage>
</organism>
<dbReference type="Proteomes" id="UP000006753">
    <property type="component" value="Unassembled WGS sequence"/>
</dbReference>
<reference evidence="3 4" key="1">
    <citation type="journal article" date="2012" name="BMC Genomics">
        <title>Sequencing the genome of Marssonina brunnea reveals fungus-poplar co-evolution.</title>
        <authorList>
            <person name="Zhu S."/>
            <person name="Cao Y.-Z."/>
            <person name="Jiang C."/>
            <person name="Tan B.-Y."/>
            <person name="Wang Z."/>
            <person name="Feng S."/>
            <person name="Zhang L."/>
            <person name="Su X.-H."/>
            <person name="Brejova B."/>
            <person name="Vinar T."/>
            <person name="Xu M."/>
            <person name="Wang M.-X."/>
            <person name="Zhang S.-G."/>
            <person name="Huang M.-R."/>
            <person name="Wu R."/>
            <person name="Zhou Y."/>
        </authorList>
    </citation>
    <scope>NUCLEOTIDE SEQUENCE [LARGE SCALE GENOMIC DNA]</scope>
    <source>
        <strain evidence="3 4">MB_m1</strain>
    </source>
</reference>
<dbReference type="AlphaFoldDB" id="K1W6D2"/>